<comment type="cofactor">
    <cofactor evidence="2">
        <name>Zn(2+)</name>
        <dbReference type="ChEBI" id="CHEBI:29105"/>
    </cofactor>
</comment>
<dbReference type="InterPro" id="IPR047151">
    <property type="entry name" value="RNZ2-like"/>
</dbReference>
<keyword evidence="14" id="KW-1185">Reference proteome</keyword>
<feature type="compositionally biased region" description="Low complexity" evidence="11">
    <location>
        <begin position="216"/>
        <end position="248"/>
    </location>
</feature>
<feature type="compositionally biased region" description="Low complexity" evidence="11">
    <location>
        <begin position="1781"/>
        <end position="1796"/>
    </location>
</feature>
<dbReference type="CDD" id="cd14810">
    <property type="entry name" value="bZIP_u1"/>
    <property type="match status" value="1"/>
</dbReference>
<feature type="compositionally biased region" description="Polar residues" evidence="11">
    <location>
        <begin position="272"/>
        <end position="287"/>
    </location>
</feature>
<dbReference type="OrthoDB" id="527344at2759"/>
<evidence type="ECO:0000256" key="3">
    <source>
        <dbReference type="ARBA" id="ARBA00007823"/>
    </source>
</evidence>
<protein>
    <recommendedName>
        <fullName evidence="4">ribonuclease Z</fullName>
        <ecNumber evidence="4">3.1.26.11</ecNumber>
    </recommendedName>
</protein>
<feature type="compositionally biased region" description="Polar residues" evidence="11">
    <location>
        <begin position="10"/>
        <end position="22"/>
    </location>
</feature>
<dbReference type="SUPFAM" id="SSF57959">
    <property type="entry name" value="Leucine zipper domain"/>
    <property type="match status" value="1"/>
</dbReference>
<feature type="compositionally biased region" description="Basic and acidic residues" evidence="11">
    <location>
        <begin position="1719"/>
        <end position="1744"/>
    </location>
</feature>
<dbReference type="GO" id="GO:1990180">
    <property type="term" value="P:mitochondrial tRNA 3'-end processing"/>
    <property type="evidence" value="ECO:0007669"/>
    <property type="project" value="TreeGrafter"/>
</dbReference>
<evidence type="ECO:0000256" key="6">
    <source>
        <dbReference type="ARBA" id="ARBA00022722"/>
    </source>
</evidence>
<feature type="region of interest" description="Disordered" evidence="11">
    <location>
        <begin position="40"/>
        <end position="64"/>
    </location>
</feature>
<name>A0A7H8R717_TALRU</name>
<dbReference type="Gene3D" id="1.20.5.170">
    <property type="match status" value="1"/>
</dbReference>
<dbReference type="EC" id="3.1.26.11" evidence="4"/>
<evidence type="ECO:0000259" key="12">
    <source>
        <dbReference type="PROSITE" id="PS50217"/>
    </source>
</evidence>
<comment type="catalytic activity">
    <reaction evidence="1">
        <text>Endonucleolytic cleavage of RNA, removing extra 3' nucleotides from tRNA precursor, generating 3' termini of tRNAs. A 3'-hydroxy group is left at the tRNA terminus and a 5'-phosphoryl group is left at the trailer molecule.</text>
        <dbReference type="EC" id="3.1.26.11"/>
    </reaction>
</comment>
<evidence type="ECO:0000313" key="14">
    <source>
        <dbReference type="Proteomes" id="UP000509510"/>
    </source>
</evidence>
<evidence type="ECO:0000256" key="5">
    <source>
        <dbReference type="ARBA" id="ARBA00022694"/>
    </source>
</evidence>
<dbReference type="FunFam" id="1.20.5.170:FF:000031">
    <property type="entry name" value="BZIP transcription factor (MeaB)"/>
    <property type="match status" value="1"/>
</dbReference>
<dbReference type="RefSeq" id="XP_035348336.1">
    <property type="nucleotide sequence ID" value="XM_035492443.1"/>
</dbReference>
<accession>A0A7H8R717</accession>
<feature type="compositionally biased region" description="Low complexity" evidence="11">
    <location>
        <begin position="448"/>
        <end position="458"/>
    </location>
</feature>
<dbReference type="InterPro" id="IPR046347">
    <property type="entry name" value="bZIP_sf"/>
</dbReference>
<dbReference type="EMBL" id="CP055902">
    <property type="protein sequence ID" value="QKX62162.1"/>
    <property type="molecule type" value="Genomic_DNA"/>
</dbReference>
<feature type="region of interest" description="Disordered" evidence="11">
    <location>
        <begin position="1718"/>
        <end position="1805"/>
    </location>
</feature>
<dbReference type="GO" id="GO:0042781">
    <property type="term" value="F:3'-tRNA processing endoribonuclease activity"/>
    <property type="evidence" value="ECO:0007669"/>
    <property type="project" value="UniProtKB-EC"/>
</dbReference>
<keyword evidence="10" id="KW-0862">Zinc</keyword>
<feature type="region of interest" description="Disordered" evidence="11">
    <location>
        <begin position="389"/>
        <end position="458"/>
    </location>
</feature>
<dbReference type="CDD" id="cd07718">
    <property type="entry name" value="RNaseZ_ELAC1_ELAC2-C-term-like_MBL-fold"/>
    <property type="match status" value="1"/>
</dbReference>
<comment type="similarity">
    <text evidence="3">Belongs to the RNase Z family.</text>
</comment>
<dbReference type="PANTHER" id="PTHR12553:SF49">
    <property type="entry name" value="ZINC PHOSPHODIESTERASE ELAC PROTEIN 2"/>
    <property type="match status" value="1"/>
</dbReference>
<dbReference type="GO" id="GO:0003700">
    <property type="term" value="F:DNA-binding transcription factor activity"/>
    <property type="evidence" value="ECO:0007669"/>
    <property type="project" value="InterPro"/>
</dbReference>
<evidence type="ECO:0000256" key="2">
    <source>
        <dbReference type="ARBA" id="ARBA00001947"/>
    </source>
</evidence>
<feature type="region of interest" description="Disordered" evidence="11">
    <location>
        <begin position="272"/>
        <end position="330"/>
    </location>
</feature>
<keyword evidence="8" id="KW-0255">Endonuclease</keyword>
<dbReference type="PROSITE" id="PS50217">
    <property type="entry name" value="BZIP"/>
    <property type="match status" value="1"/>
</dbReference>
<dbReference type="Proteomes" id="UP000509510">
    <property type="component" value="Chromosome V"/>
</dbReference>
<feature type="region of interest" description="Disordered" evidence="11">
    <location>
        <begin position="216"/>
        <end position="255"/>
    </location>
</feature>
<dbReference type="Gene3D" id="3.60.15.10">
    <property type="entry name" value="Ribonuclease Z/Hydroxyacylglutathione hydrolase-like"/>
    <property type="match status" value="2"/>
</dbReference>
<feature type="compositionally biased region" description="Polar residues" evidence="11">
    <location>
        <begin position="40"/>
        <end position="63"/>
    </location>
</feature>
<dbReference type="PANTHER" id="PTHR12553">
    <property type="entry name" value="ZINC PHOSPHODIESTERASE ELAC PROTEIN 2"/>
    <property type="match status" value="1"/>
</dbReference>
<evidence type="ECO:0000256" key="7">
    <source>
        <dbReference type="ARBA" id="ARBA00022723"/>
    </source>
</evidence>
<evidence type="ECO:0000256" key="10">
    <source>
        <dbReference type="ARBA" id="ARBA00022833"/>
    </source>
</evidence>
<dbReference type="Pfam" id="PF13691">
    <property type="entry name" value="Lactamase_B_4"/>
    <property type="match status" value="1"/>
</dbReference>
<dbReference type="KEGG" id="trg:TRUGW13939_09320"/>
<dbReference type="InterPro" id="IPR027794">
    <property type="entry name" value="tRNase_Z_dom"/>
</dbReference>
<feature type="compositionally biased region" description="Polar residues" evidence="11">
    <location>
        <begin position="431"/>
        <end position="440"/>
    </location>
</feature>
<keyword evidence="7" id="KW-0479">Metal-binding</keyword>
<proteinExistence type="inferred from homology"/>
<organism evidence="13 14">
    <name type="scientific">Talaromyces rugulosus</name>
    <name type="common">Penicillium rugulosum</name>
    <dbReference type="NCBI Taxonomy" id="121627"/>
    <lineage>
        <taxon>Eukaryota</taxon>
        <taxon>Fungi</taxon>
        <taxon>Dikarya</taxon>
        <taxon>Ascomycota</taxon>
        <taxon>Pezizomycotina</taxon>
        <taxon>Eurotiomycetes</taxon>
        <taxon>Eurotiomycetidae</taxon>
        <taxon>Eurotiales</taxon>
        <taxon>Trichocomaceae</taxon>
        <taxon>Talaromyces</taxon>
        <taxon>Talaromyces sect. Islandici</taxon>
    </lineage>
</organism>
<evidence type="ECO:0000256" key="8">
    <source>
        <dbReference type="ARBA" id="ARBA00022759"/>
    </source>
</evidence>
<evidence type="ECO:0000256" key="9">
    <source>
        <dbReference type="ARBA" id="ARBA00022801"/>
    </source>
</evidence>
<evidence type="ECO:0000256" key="11">
    <source>
        <dbReference type="SAM" id="MobiDB-lite"/>
    </source>
</evidence>
<keyword evidence="5" id="KW-0819">tRNA processing</keyword>
<evidence type="ECO:0000313" key="13">
    <source>
        <dbReference type="EMBL" id="QKX62162.1"/>
    </source>
</evidence>
<dbReference type="SMART" id="SM00338">
    <property type="entry name" value="BRLZ"/>
    <property type="match status" value="1"/>
</dbReference>
<feature type="compositionally biased region" description="Low complexity" evidence="11">
    <location>
        <begin position="398"/>
        <end position="430"/>
    </location>
</feature>
<dbReference type="InterPro" id="IPR004827">
    <property type="entry name" value="bZIP"/>
</dbReference>
<dbReference type="GeneID" id="55996803"/>
<feature type="compositionally biased region" description="Basic and acidic residues" evidence="11">
    <location>
        <begin position="304"/>
        <end position="321"/>
    </location>
</feature>
<keyword evidence="6" id="KW-0540">Nuclease</keyword>
<feature type="domain" description="BZIP" evidence="12">
    <location>
        <begin position="314"/>
        <end position="377"/>
    </location>
</feature>
<sequence>MAALGELPATTASPLPNLNTSYDPDFDSFLNLDQTQSVFPTSESMKTNPSMISQPSMSTSDASVSDFGQPFSAPSHQYGDHQQQTGLPPGAIAHAMTFNDNSMRSFGAVHPGFHMAEDPVARMKQEETAIDFGTVPSRSHSEMDLESDTPHNMSYMTPSAPANARAQQFVDPHVLGGNDFASPMGPPTAASAPQAGRMYPGMHQQQAAMAARAAQQQQRQQTEIMRQQQHMRQQTAQQVATPTPQPAQNRPVRNVDPMVEERISRLLQQMRQNSTGGDSANTPSSMPHMSRPKKDEDDMDDDERLLASEEGKKLTSKERRQLRNKVSARAFRSRRKEYIGQLEGEVAVKTTEANELRLQNRALLEENNRLTDLTRLLLSSPHFSDFLNDLSTNGLPAQLQSSQQTPRPQQQQPQHQHQQHQQQQQMPVSQASVPSNVHNETNSRMRGQEFPTQQQQNFQVGMVMVPDQRMDMYASGWNSGIDMNYNPSIFAVLEVPEGPALDAEMLSGKSSSPVHVSSDLSSSKAEVPQLDRPPVIEDVVSGVSTESTSDSTIEIDESDPSLALFMDDALVSSSSTPSEVRFEGIVLEKPSHYLIVVEGDESTDATAASVRTFERLCTSMDAAFSLSIPRGYSGSVKLALLQGPGRFAFHGTPLRIPRASASASAVRVGSLQHRLRLSVRTFSSGSNGRHGPLSSPASNRESAPPLDEFVQVLGKGHLLPAPRSSTEPFLKYYIVRGRNNRIGTTESIYRRPSTFDPKPMKYWYQALSAPTADTPGSTFILCYPNRKYVFGHASEGLQRTFTERSQSFTNLTEFFITGKTGWDNIGGLLGMLLTIADARANSATSLALDREEKRVRQQQHANAAPPNKSGSEEVSEDRSETVTIHGGKNITHTFGTARRFIFRKKTPIRVKEYESDFLVSDENKADPFEKPTWSDENINVWAIPLQSVLDYSKSFKSTAFPRFGSKSPLKRSLDDFEEVQSTTLDPAVKDRMLRDAIVKDMFESKWRIDTLHEIKLADIKKHPGAIFVRNPVTKDIEKYDGPLPGGSEPIPDINVLVRKPWPGALIERLPHTTPAVESLCYVVRGHDQRGKFDREKAIALGVPTGPAFAALAKGENYTNEEGKVITPDMVLGPSRPGRGVAFVEIPSSDFIENFISRAEWNSPAVTSSLSVFVWILGPNIGEDQRIRNFISNMSHCKHVMSSTDYCPNQIAMQTAAKSALRLASINKDNFIVPYHDNITLPQPGTSPEGSSIRSKNPPWIPSQPGLVLDIEPDFKINRSEVVTTFNPLHHISRMPRAVQQRLEKIQKQLQKPYFIDKIMDMRYSISDVAGETEVFTLGTGSSSPSKYRNVSATLLHVPEKGYYLLDAGENTLGQLKRMFNPEQLHHVMKNLRMIWISHLHADHHLGTASVIKEWYKVNRTVDSSIGSSVMKGEITLTEMLQKKRLCVLGEVSFIQWLEEYAGVEDYGFGAILPLSVHPKEKLMTGFSYRHCRADGSYPEDGPASTNLSFEGEGSSEYSKLLQEATGLAKLSAVWVNHCKGSMAVSFTWDHKLKVSYSGDCRPSSEFAQIGQGSTLLIHEATFQDDMAGSAIAKKHSTTSEAIRVGRRMNARMTLLTHFSQRYAKISKAGSESNNSFQKPERTFAVPRHLDVADSEDLPIDEPAMGGPGDLSTADDYEMPVCIAYDYMKVKIRDIPIAQMFSPAFEKLVQRIDQAAVEDEEKKKAADELSRQLNKEKKKASESRKKAFARKSKEKADKEKTPSPEPTKPAESVETTEARKPSAWSASESESGWSASESENEDVASK</sequence>
<dbReference type="InterPro" id="IPR036866">
    <property type="entry name" value="RibonucZ/Hydroxyglut_hydro"/>
</dbReference>
<dbReference type="GO" id="GO:0046872">
    <property type="term" value="F:metal ion binding"/>
    <property type="evidence" value="ECO:0007669"/>
    <property type="project" value="UniProtKB-KW"/>
</dbReference>
<dbReference type="GO" id="GO:0005739">
    <property type="term" value="C:mitochondrion"/>
    <property type="evidence" value="ECO:0007669"/>
    <property type="project" value="TreeGrafter"/>
</dbReference>
<keyword evidence="9" id="KW-0378">Hydrolase</keyword>
<dbReference type="Pfam" id="PF00170">
    <property type="entry name" value="bZIP_1"/>
    <property type="match status" value="1"/>
</dbReference>
<gene>
    <name evidence="13" type="ORF">TRUGW13939_09320</name>
</gene>
<evidence type="ECO:0000256" key="4">
    <source>
        <dbReference type="ARBA" id="ARBA00012477"/>
    </source>
</evidence>
<reference evidence="14" key="1">
    <citation type="submission" date="2020-06" db="EMBL/GenBank/DDBJ databases">
        <title>A chromosome-scale genome assembly of Talaromyces rugulosus W13939.</title>
        <authorList>
            <person name="Wang B."/>
            <person name="Guo L."/>
            <person name="Ye K."/>
            <person name="Wang L."/>
        </authorList>
    </citation>
    <scope>NUCLEOTIDE SEQUENCE [LARGE SCALE GENOMIC DNA]</scope>
    <source>
        <strain evidence="14">W13939</strain>
    </source>
</reference>
<feature type="region of interest" description="Disordered" evidence="11">
    <location>
        <begin position="850"/>
        <end position="882"/>
    </location>
</feature>
<evidence type="ECO:0000256" key="1">
    <source>
        <dbReference type="ARBA" id="ARBA00000402"/>
    </source>
</evidence>
<feature type="region of interest" description="Disordered" evidence="11">
    <location>
        <begin position="682"/>
        <end position="703"/>
    </location>
</feature>
<dbReference type="SUPFAM" id="SSF56281">
    <property type="entry name" value="Metallo-hydrolase/oxidoreductase"/>
    <property type="match status" value="2"/>
</dbReference>
<feature type="region of interest" description="Disordered" evidence="11">
    <location>
        <begin position="1"/>
        <end position="24"/>
    </location>
</feature>